<dbReference type="InParanoid" id="H2Z0B1"/>
<accession>H2Z0B1</accession>
<dbReference type="Pfam" id="PF23637">
    <property type="entry name" value="SH3BP4_C"/>
    <property type="match status" value="1"/>
</dbReference>
<dbReference type="GeneTree" id="ENSGT00390000013151"/>
<dbReference type="InterPro" id="IPR056183">
    <property type="entry name" value="DEATH_SH3BP4"/>
</dbReference>
<sequence>MEASIIKTGGWLTPAHKVGLVQKSNVTLLPFEDYYNWADVRVSCGKIIQSIVEPIPHLTCSFSVLVEKLTTHVTNWLSLATLLRFGEKYVENEIENKRSSDVRQSNATFYLVKYREFCENAPKRRCFNQELITALLYLEYYDLAVELVTRYCVLSVAVEMCERWQELAALLVGDMKDDDVKLFSESRELPSPDINGITRKPHSTWKPAFNFLSRWHNRFGEDHRAAILTLYQATETLKDSPNRTWPYLTSCVILVLAVDSLRNYDTML</sequence>
<evidence type="ECO:0000259" key="1">
    <source>
        <dbReference type="Pfam" id="PF23637"/>
    </source>
</evidence>
<dbReference type="InterPro" id="IPR056181">
    <property type="entry name" value="SH3BP4_C"/>
</dbReference>
<dbReference type="GO" id="GO:0005737">
    <property type="term" value="C:cytoplasm"/>
    <property type="evidence" value="ECO:0007669"/>
    <property type="project" value="TreeGrafter"/>
</dbReference>
<proteinExistence type="predicted"/>
<protein>
    <submittedName>
        <fullName evidence="3">Uncharacterized protein</fullName>
    </submittedName>
</protein>
<feature type="domain" description="SH3BP4 DEATH" evidence="2">
    <location>
        <begin position="36"/>
        <end position="136"/>
    </location>
</feature>
<dbReference type="HOGENOM" id="CLU_1038110_0_0_1"/>
<dbReference type="AlphaFoldDB" id="H2Z0B1"/>
<dbReference type="Pfam" id="PF24094">
    <property type="entry name" value="DEATH_SH3BP4"/>
    <property type="match status" value="1"/>
</dbReference>
<reference evidence="3" key="3">
    <citation type="submission" date="2025-09" db="UniProtKB">
        <authorList>
            <consortium name="Ensembl"/>
        </authorList>
    </citation>
    <scope>IDENTIFICATION</scope>
</reference>
<organism evidence="3 4">
    <name type="scientific">Ciona savignyi</name>
    <name type="common">Pacific transparent sea squirt</name>
    <dbReference type="NCBI Taxonomy" id="51511"/>
    <lineage>
        <taxon>Eukaryota</taxon>
        <taxon>Metazoa</taxon>
        <taxon>Chordata</taxon>
        <taxon>Tunicata</taxon>
        <taxon>Ascidiacea</taxon>
        <taxon>Phlebobranchia</taxon>
        <taxon>Cionidae</taxon>
        <taxon>Ciona</taxon>
    </lineage>
</organism>
<evidence type="ECO:0000313" key="3">
    <source>
        <dbReference type="Ensembl" id="ENSCSAVP00000011023.1"/>
    </source>
</evidence>
<dbReference type="PANTHER" id="PTHR15603:SF4">
    <property type="entry name" value="SH3 DOMAIN-BINDING PROTEIN 4-LIKE"/>
    <property type="match status" value="1"/>
</dbReference>
<dbReference type="PANTHER" id="PTHR15603">
    <property type="entry name" value="SH3 DOMAIN-CONTAINING PROTEIN"/>
    <property type="match status" value="1"/>
</dbReference>
<evidence type="ECO:0000313" key="4">
    <source>
        <dbReference type="Proteomes" id="UP000007875"/>
    </source>
</evidence>
<dbReference type="STRING" id="51511.ENSCSAVP00000011023"/>
<keyword evidence="4" id="KW-1185">Reference proteome</keyword>
<dbReference type="Proteomes" id="UP000007875">
    <property type="component" value="Unassembled WGS sequence"/>
</dbReference>
<reference evidence="3" key="2">
    <citation type="submission" date="2025-08" db="UniProtKB">
        <authorList>
            <consortium name="Ensembl"/>
        </authorList>
    </citation>
    <scope>IDENTIFICATION</scope>
</reference>
<feature type="domain" description="SH3BP4 C-terminal helical" evidence="1">
    <location>
        <begin position="147"/>
        <end position="261"/>
    </location>
</feature>
<evidence type="ECO:0000259" key="2">
    <source>
        <dbReference type="Pfam" id="PF24094"/>
    </source>
</evidence>
<reference evidence="4" key="1">
    <citation type="submission" date="2003-08" db="EMBL/GenBank/DDBJ databases">
        <authorList>
            <person name="Birren B."/>
            <person name="Nusbaum C."/>
            <person name="Abebe A."/>
            <person name="Abouelleil A."/>
            <person name="Adekoya E."/>
            <person name="Ait-zahra M."/>
            <person name="Allen N."/>
            <person name="Allen T."/>
            <person name="An P."/>
            <person name="Anderson M."/>
            <person name="Anderson S."/>
            <person name="Arachchi H."/>
            <person name="Armbruster J."/>
            <person name="Bachantsang P."/>
            <person name="Baldwin J."/>
            <person name="Barry A."/>
            <person name="Bayul T."/>
            <person name="Blitshsteyn B."/>
            <person name="Bloom T."/>
            <person name="Blye J."/>
            <person name="Boguslavskiy L."/>
            <person name="Borowsky M."/>
            <person name="Boukhgalter B."/>
            <person name="Brunache A."/>
            <person name="Butler J."/>
            <person name="Calixte N."/>
            <person name="Calvo S."/>
            <person name="Camarata J."/>
            <person name="Campo K."/>
            <person name="Chang J."/>
            <person name="Cheshatsang Y."/>
            <person name="Citroen M."/>
            <person name="Collymore A."/>
            <person name="Considine T."/>
            <person name="Cook A."/>
            <person name="Cooke P."/>
            <person name="Corum B."/>
            <person name="Cuomo C."/>
            <person name="David R."/>
            <person name="Dawoe T."/>
            <person name="Degray S."/>
            <person name="Dodge S."/>
            <person name="Dooley K."/>
            <person name="Dorje P."/>
            <person name="Dorjee K."/>
            <person name="Dorris L."/>
            <person name="Duffey N."/>
            <person name="Dupes A."/>
            <person name="Elkins T."/>
            <person name="Engels R."/>
            <person name="Erickson J."/>
            <person name="Farina A."/>
            <person name="Faro S."/>
            <person name="Ferreira P."/>
            <person name="Fischer H."/>
            <person name="Fitzgerald M."/>
            <person name="Foley K."/>
            <person name="Gage D."/>
            <person name="Galagan J."/>
            <person name="Gearin G."/>
            <person name="Gnerre S."/>
            <person name="Gnirke A."/>
            <person name="Goyette A."/>
            <person name="Graham J."/>
            <person name="Grandbois E."/>
            <person name="Gyaltsen K."/>
            <person name="Hafez N."/>
            <person name="Hagopian D."/>
            <person name="Hagos B."/>
            <person name="Hall J."/>
            <person name="Hatcher B."/>
            <person name="Heller A."/>
            <person name="Higgins H."/>
            <person name="Honan T."/>
            <person name="Horn A."/>
            <person name="Houde N."/>
            <person name="Hughes L."/>
            <person name="Hulme W."/>
            <person name="Husby E."/>
            <person name="Iliev I."/>
            <person name="Jaffe D."/>
            <person name="Jones C."/>
            <person name="Kamal M."/>
            <person name="Kamat A."/>
            <person name="Kamvysselis M."/>
            <person name="Karlsson E."/>
            <person name="Kells C."/>
            <person name="Kieu A."/>
            <person name="Kisner P."/>
            <person name="Kodira C."/>
            <person name="Kulbokas E."/>
            <person name="Labutti K."/>
            <person name="Lama D."/>
            <person name="Landers T."/>
            <person name="Leger J."/>
            <person name="Levine S."/>
            <person name="Lewis D."/>
            <person name="Lewis T."/>
            <person name="Lindblad-toh K."/>
            <person name="Liu X."/>
            <person name="Lokyitsang T."/>
            <person name="Lokyitsang Y."/>
            <person name="Lucien O."/>
            <person name="Lui A."/>
            <person name="Ma L.J."/>
            <person name="Mabbitt R."/>
            <person name="Macdonald J."/>
            <person name="Maclean C."/>
            <person name="Major J."/>
            <person name="Manning J."/>
            <person name="Marabella R."/>
            <person name="Maru K."/>
            <person name="Matthews C."/>
            <person name="Mauceli E."/>
            <person name="Mccarthy M."/>
            <person name="Mcdonough S."/>
            <person name="Mcghee T."/>
            <person name="Meldrim J."/>
            <person name="Meneus L."/>
            <person name="Mesirov J."/>
            <person name="Mihalev A."/>
            <person name="Mihova T."/>
            <person name="Mikkelsen T."/>
            <person name="Mlenga V."/>
            <person name="Moru K."/>
            <person name="Mozes J."/>
            <person name="Mulrain L."/>
            <person name="Munson G."/>
            <person name="Naylor J."/>
            <person name="Newes C."/>
            <person name="Nguyen C."/>
            <person name="Nguyen N."/>
            <person name="Nguyen T."/>
            <person name="Nicol R."/>
            <person name="Nielsen C."/>
            <person name="Nizzari M."/>
            <person name="Norbu C."/>
            <person name="Norbu N."/>
            <person name="O'donnell P."/>
            <person name="Okoawo O."/>
            <person name="O'leary S."/>
            <person name="Omotosho B."/>
            <person name="O'neill K."/>
            <person name="Osman S."/>
            <person name="Parker S."/>
            <person name="Perrin D."/>
            <person name="Phunkhang P."/>
            <person name="Piqani B."/>
            <person name="Purcell S."/>
            <person name="Rachupka T."/>
            <person name="Ramasamy U."/>
            <person name="Rameau R."/>
            <person name="Ray V."/>
            <person name="Raymond C."/>
            <person name="Retta R."/>
            <person name="Richardson S."/>
            <person name="Rise C."/>
            <person name="Rodriguez J."/>
            <person name="Rogers J."/>
            <person name="Rogov P."/>
            <person name="Rutman M."/>
            <person name="Schupbach R."/>
            <person name="Seaman C."/>
            <person name="Settipalli S."/>
            <person name="Sharpe T."/>
            <person name="Sheridan J."/>
            <person name="Sherpa N."/>
            <person name="Shi J."/>
            <person name="Smirnov S."/>
            <person name="Smith C."/>
            <person name="Sougnez C."/>
            <person name="Spencer B."/>
            <person name="Stalker J."/>
            <person name="Stange-thomann N."/>
            <person name="Stavropoulos S."/>
            <person name="Stetson K."/>
            <person name="Stone C."/>
            <person name="Stone S."/>
            <person name="Stubbs M."/>
            <person name="Talamas J."/>
            <person name="Tchuinga P."/>
            <person name="Tenzing P."/>
            <person name="Tesfaye S."/>
            <person name="Theodore J."/>
            <person name="Thoulutsang Y."/>
            <person name="Topham K."/>
            <person name="Towey S."/>
            <person name="Tsamla T."/>
            <person name="Tsomo N."/>
            <person name="Vallee D."/>
            <person name="Vassiliev H."/>
            <person name="Venkataraman V."/>
            <person name="Vinson J."/>
            <person name="Vo A."/>
            <person name="Wade C."/>
            <person name="Wang S."/>
            <person name="Wangchuk T."/>
            <person name="Wangdi T."/>
            <person name="Whittaker C."/>
            <person name="Wilkinson J."/>
            <person name="Wu Y."/>
            <person name="Wyman D."/>
            <person name="Yadav S."/>
            <person name="Yang S."/>
            <person name="Yang X."/>
            <person name="Yeager S."/>
            <person name="Yee E."/>
            <person name="Young G."/>
            <person name="Zainoun J."/>
            <person name="Zembeck L."/>
            <person name="Zimmer A."/>
            <person name="Zody M."/>
            <person name="Lander E."/>
        </authorList>
    </citation>
    <scope>NUCLEOTIDE SEQUENCE [LARGE SCALE GENOMIC DNA]</scope>
</reference>
<dbReference type="Ensembl" id="ENSCSAVT00000011154.1">
    <property type="protein sequence ID" value="ENSCSAVP00000011023.1"/>
    <property type="gene ID" value="ENSCSAVG00000006450.1"/>
</dbReference>
<name>H2Z0B1_CIOSA</name>